<dbReference type="SUPFAM" id="SSF54913">
    <property type="entry name" value="GlnB-like"/>
    <property type="match status" value="1"/>
</dbReference>
<dbReference type="PROSITE" id="PS00638">
    <property type="entry name" value="PII_GLNB_CTER"/>
    <property type="match status" value="1"/>
</dbReference>
<name>A0A1I0RBM4_9FIRM</name>
<organism evidence="2 3">
    <name type="scientific">[Clostridium] fimetarium</name>
    <dbReference type="NCBI Taxonomy" id="99656"/>
    <lineage>
        <taxon>Bacteria</taxon>
        <taxon>Bacillati</taxon>
        <taxon>Bacillota</taxon>
        <taxon>Clostridia</taxon>
        <taxon>Lachnospirales</taxon>
        <taxon>Lachnospiraceae</taxon>
    </lineage>
</organism>
<evidence type="ECO:0000313" key="2">
    <source>
        <dbReference type="EMBL" id="SEW37646.1"/>
    </source>
</evidence>
<dbReference type="GO" id="GO:0006808">
    <property type="term" value="P:regulation of nitrogen utilization"/>
    <property type="evidence" value="ECO:0007669"/>
    <property type="project" value="InterPro"/>
</dbReference>
<dbReference type="AlphaFoldDB" id="A0A1I0RBM4"/>
<comment type="similarity">
    <text evidence="1">Belongs to the P(II) protein family.</text>
</comment>
<dbReference type="GO" id="GO:0005829">
    <property type="term" value="C:cytosol"/>
    <property type="evidence" value="ECO:0007669"/>
    <property type="project" value="TreeGrafter"/>
</dbReference>
<evidence type="ECO:0000313" key="3">
    <source>
        <dbReference type="Proteomes" id="UP000199701"/>
    </source>
</evidence>
<dbReference type="InterPro" id="IPR002187">
    <property type="entry name" value="N-reg_PII"/>
</dbReference>
<proteinExistence type="inferred from homology"/>
<dbReference type="GO" id="GO:0030234">
    <property type="term" value="F:enzyme regulator activity"/>
    <property type="evidence" value="ECO:0007669"/>
    <property type="project" value="InterPro"/>
</dbReference>
<keyword evidence="3" id="KW-1185">Reference proteome</keyword>
<dbReference type="PROSITE" id="PS51343">
    <property type="entry name" value="PII_GLNB_DOM"/>
    <property type="match status" value="1"/>
</dbReference>
<dbReference type="InterPro" id="IPR015867">
    <property type="entry name" value="N-reg_PII/ATP_PRibTrfase_C"/>
</dbReference>
<evidence type="ECO:0000256" key="1">
    <source>
        <dbReference type="RuleBase" id="RU003936"/>
    </source>
</evidence>
<gene>
    <name evidence="2" type="ORF">SAMN05421659_11357</name>
</gene>
<sequence length="129" mass="14197">MKEIMAMVRLNKVTETKEALAEVGFPAFTCRKVMGRGKKSIDPALIQMILDEGALPVSSVGEYFTENARLIPKRYFTLIVQDGDVSKAVDTIIEVNSTGNPGDGKIFILPICESIRVRDGEAQKDSEAY</sequence>
<accession>A0A1I0RBM4</accession>
<dbReference type="EMBL" id="FOJI01000013">
    <property type="protein sequence ID" value="SEW37646.1"/>
    <property type="molecule type" value="Genomic_DNA"/>
</dbReference>
<dbReference type="PRINTS" id="PR00340">
    <property type="entry name" value="PIIGLNB"/>
</dbReference>
<reference evidence="2 3" key="1">
    <citation type="submission" date="2016-10" db="EMBL/GenBank/DDBJ databases">
        <authorList>
            <person name="de Groot N.N."/>
        </authorList>
    </citation>
    <scope>NUCLEOTIDE SEQUENCE [LARGE SCALE GENOMIC DNA]</scope>
    <source>
        <strain evidence="2 3">DSM 9179</strain>
    </source>
</reference>
<dbReference type="SMART" id="SM00938">
    <property type="entry name" value="P-II"/>
    <property type="match status" value="1"/>
</dbReference>
<dbReference type="OrthoDB" id="9802729at2"/>
<dbReference type="InterPro" id="IPR017918">
    <property type="entry name" value="N-reg_PII_CS"/>
</dbReference>
<dbReference type="Pfam" id="PF00543">
    <property type="entry name" value="P-II"/>
    <property type="match status" value="1"/>
</dbReference>
<dbReference type="Proteomes" id="UP000199701">
    <property type="component" value="Unassembled WGS sequence"/>
</dbReference>
<protein>
    <submittedName>
        <fullName evidence="2">Nitrogen regulatory protein PII 2</fullName>
    </submittedName>
</protein>
<dbReference type="PANTHER" id="PTHR30115:SF11">
    <property type="entry name" value="NITROGEN REGULATORY PROTEIN P-II HOMOLOG"/>
    <property type="match status" value="1"/>
</dbReference>
<dbReference type="InterPro" id="IPR011322">
    <property type="entry name" value="N-reg_PII-like_a/b"/>
</dbReference>
<dbReference type="STRING" id="99656.SAMN05421659_11357"/>
<dbReference type="PANTHER" id="PTHR30115">
    <property type="entry name" value="NITROGEN REGULATORY PROTEIN P-II"/>
    <property type="match status" value="1"/>
</dbReference>
<dbReference type="RefSeq" id="WP_092455687.1">
    <property type="nucleotide sequence ID" value="NZ_FOJI01000013.1"/>
</dbReference>
<dbReference type="GO" id="GO:0005524">
    <property type="term" value="F:ATP binding"/>
    <property type="evidence" value="ECO:0007669"/>
    <property type="project" value="TreeGrafter"/>
</dbReference>
<dbReference type="Gene3D" id="3.30.70.120">
    <property type="match status" value="1"/>
</dbReference>